<evidence type="ECO:0000313" key="2">
    <source>
        <dbReference type="Proteomes" id="UP001500683"/>
    </source>
</evidence>
<proteinExistence type="predicted"/>
<dbReference type="RefSeq" id="WP_344944251.1">
    <property type="nucleotide sequence ID" value="NZ_BAAAZG010000010.1"/>
</dbReference>
<organism evidence="1 2">
    <name type="scientific">Actinomadura miaoliensis</name>
    <dbReference type="NCBI Taxonomy" id="430685"/>
    <lineage>
        <taxon>Bacteria</taxon>
        <taxon>Bacillati</taxon>
        <taxon>Actinomycetota</taxon>
        <taxon>Actinomycetes</taxon>
        <taxon>Streptosporangiales</taxon>
        <taxon>Thermomonosporaceae</taxon>
        <taxon>Actinomadura</taxon>
    </lineage>
</organism>
<sequence>MEERADDFGITALAAGRFHAVWWSRHPTSDEIIAAAVREESPVPVIEQDVHDATLLVESPLTGGQLAALWTSATDGYHDVTAEGRDGRQWFRRIIEILTPALDAAGVRVSTEGALDFRPEVADPVARVVRRFSITSNFARPVEEDFLRQALEDLVRAGLPELALRFFISLAQTHDTPITRDLYAEIERASVPFGYGVFILQRLEHLITD</sequence>
<comment type="caution">
    <text evidence="1">The sequence shown here is derived from an EMBL/GenBank/DDBJ whole genome shotgun (WGS) entry which is preliminary data.</text>
</comment>
<dbReference type="Proteomes" id="UP001500683">
    <property type="component" value="Unassembled WGS sequence"/>
</dbReference>
<reference evidence="2" key="1">
    <citation type="journal article" date="2019" name="Int. J. Syst. Evol. Microbiol.">
        <title>The Global Catalogue of Microorganisms (GCM) 10K type strain sequencing project: providing services to taxonomists for standard genome sequencing and annotation.</title>
        <authorList>
            <consortium name="The Broad Institute Genomics Platform"/>
            <consortium name="The Broad Institute Genome Sequencing Center for Infectious Disease"/>
            <person name="Wu L."/>
            <person name="Ma J."/>
        </authorList>
    </citation>
    <scope>NUCLEOTIDE SEQUENCE [LARGE SCALE GENOMIC DNA]</scope>
    <source>
        <strain evidence="2">JCM 16702</strain>
    </source>
</reference>
<keyword evidence="2" id="KW-1185">Reference proteome</keyword>
<evidence type="ECO:0000313" key="1">
    <source>
        <dbReference type="EMBL" id="GAA4066035.1"/>
    </source>
</evidence>
<protein>
    <submittedName>
        <fullName evidence="1">Uncharacterized protein</fullName>
    </submittedName>
</protein>
<name>A0ABP7VFH4_9ACTN</name>
<gene>
    <name evidence="1" type="ORF">GCM10022214_20370</name>
</gene>
<accession>A0ABP7VFH4</accession>
<dbReference type="EMBL" id="BAAAZG010000010">
    <property type="protein sequence ID" value="GAA4066035.1"/>
    <property type="molecule type" value="Genomic_DNA"/>
</dbReference>